<feature type="region of interest" description="Disordered" evidence="7">
    <location>
        <begin position="1"/>
        <end position="30"/>
    </location>
</feature>
<comment type="subcellular location">
    <subcellularLocation>
        <location evidence="1">Nucleus</location>
    </subcellularLocation>
</comment>
<feature type="compositionally biased region" description="Basic and acidic residues" evidence="7">
    <location>
        <begin position="16"/>
        <end position="30"/>
    </location>
</feature>
<dbReference type="GO" id="GO:0005634">
    <property type="term" value="C:nucleus"/>
    <property type="evidence" value="ECO:0007669"/>
    <property type="project" value="UniProtKB-SubCell"/>
</dbReference>
<keyword evidence="2" id="KW-0805">Transcription regulation</keyword>
<keyword evidence="4" id="KW-0804">Transcription</keyword>
<evidence type="ECO:0000256" key="6">
    <source>
        <dbReference type="SAM" id="Coils"/>
    </source>
</evidence>
<sequence length="540" mass="59852">MTSSQGPLPNRSRSMSHREETGEPDKISGRRKACNECRQQKLRCDLGGVVGDDEATSLAICSRCTRLGLDCKIVEGFKRTRNRRRSADLDDEIARLREELAESRAQVAVATAASTSVLALPALETGDWPTTSATSVSLPYAAGPSGIGASNGPIVTPSTQSDGGSIPDLTTKPSVDEPPERRPTSFCVPSAKVLENATLSVREIEELFERLSIPQNAFLVHYHPFLPLIDVGKSPHQHYQTSKLLFWAIISSTADLTFMLAGVMMQIGTQMGLHRARDPQDFAKVPTTLDASQYTEWILASSSMSVGCGLPKTIQTWDSPAAASSDRHESEPEASQGTATQERLMIYRLLDADLSDLQREQPTDCLLSAWYHAAAKLHLYAFSLFDDACLEGYNRRIGTLYSAACWLLELSSRLDEDRGFFSHCPFYCYQAYVCAVFVVLKISMNDFFRSVVEDDNAEERAGPRMIEALIAALKKNRLSVSVVYDCLWTWRRYFNRDDNRVDASDSTGRRDADTGELQGMIDLDFNVDMLGFMGSMEWPA</sequence>
<evidence type="ECO:0000313" key="10">
    <source>
        <dbReference type="Proteomes" id="UP000639643"/>
    </source>
</evidence>
<dbReference type="GO" id="GO:0008270">
    <property type="term" value="F:zinc ion binding"/>
    <property type="evidence" value="ECO:0007669"/>
    <property type="project" value="InterPro"/>
</dbReference>
<protein>
    <submittedName>
        <fullName evidence="9">Zn 2cys6 transcriptional activator</fullName>
    </submittedName>
</protein>
<dbReference type="InterPro" id="IPR051089">
    <property type="entry name" value="prtT"/>
</dbReference>
<dbReference type="InterPro" id="IPR036864">
    <property type="entry name" value="Zn2-C6_fun-type_DNA-bd_sf"/>
</dbReference>
<dbReference type="Pfam" id="PF00172">
    <property type="entry name" value="Zn_clus"/>
    <property type="match status" value="1"/>
</dbReference>
<dbReference type="Proteomes" id="UP000639643">
    <property type="component" value="Unassembled WGS sequence"/>
</dbReference>
<feature type="compositionally biased region" description="Basic and acidic residues" evidence="7">
    <location>
        <begin position="174"/>
        <end position="183"/>
    </location>
</feature>
<dbReference type="Gene3D" id="4.10.240.10">
    <property type="entry name" value="Zn(2)-C6 fungal-type DNA-binding domain"/>
    <property type="match status" value="1"/>
</dbReference>
<dbReference type="CDD" id="cd00067">
    <property type="entry name" value="GAL4"/>
    <property type="match status" value="1"/>
</dbReference>
<name>A0A8H6MUD0_9PEZI</name>
<evidence type="ECO:0000256" key="7">
    <source>
        <dbReference type="SAM" id="MobiDB-lite"/>
    </source>
</evidence>
<dbReference type="PANTHER" id="PTHR31845">
    <property type="entry name" value="FINGER DOMAIN PROTEIN, PUTATIVE-RELATED"/>
    <property type="match status" value="1"/>
</dbReference>
<feature type="region of interest" description="Disordered" evidence="7">
    <location>
        <begin position="147"/>
        <end position="184"/>
    </location>
</feature>
<keyword evidence="6" id="KW-0175">Coiled coil</keyword>
<feature type="compositionally biased region" description="Polar residues" evidence="7">
    <location>
        <begin position="1"/>
        <end position="13"/>
    </location>
</feature>
<keyword evidence="3" id="KW-0238">DNA-binding</keyword>
<evidence type="ECO:0000256" key="4">
    <source>
        <dbReference type="ARBA" id="ARBA00023163"/>
    </source>
</evidence>
<feature type="coiled-coil region" evidence="6">
    <location>
        <begin position="79"/>
        <end position="113"/>
    </location>
</feature>
<keyword evidence="10" id="KW-1185">Reference proteome</keyword>
<evidence type="ECO:0000256" key="5">
    <source>
        <dbReference type="ARBA" id="ARBA00023242"/>
    </source>
</evidence>
<evidence type="ECO:0000313" key="9">
    <source>
        <dbReference type="EMBL" id="KAF6808501.1"/>
    </source>
</evidence>
<dbReference type="SMART" id="SM00066">
    <property type="entry name" value="GAL4"/>
    <property type="match status" value="1"/>
</dbReference>
<dbReference type="GO" id="GO:0000976">
    <property type="term" value="F:transcription cis-regulatory region binding"/>
    <property type="evidence" value="ECO:0007669"/>
    <property type="project" value="TreeGrafter"/>
</dbReference>
<gene>
    <name evidence="9" type="ORF">CMUS01_13874</name>
</gene>
<feature type="domain" description="Zn(2)-C6 fungal-type" evidence="8">
    <location>
        <begin position="33"/>
        <end position="73"/>
    </location>
</feature>
<dbReference type="PANTHER" id="PTHR31845:SF21">
    <property type="entry name" value="REGULATORY PROTEIN LEU3"/>
    <property type="match status" value="1"/>
</dbReference>
<dbReference type="PROSITE" id="PS50048">
    <property type="entry name" value="ZN2_CY6_FUNGAL_2"/>
    <property type="match status" value="1"/>
</dbReference>
<dbReference type="AlphaFoldDB" id="A0A8H6MUD0"/>
<dbReference type="SUPFAM" id="SSF57701">
    <property type="entry name" value="Zn2/Cys6 DNA-binding domain"/>
    <property type="match status" value="1"/>
</dbReference>
<dbReference type="EMBL" id="WIGM01000927">
    <property type="protein sequence ID" value="KAF6808501.1"/>
    <property type="molecule type" value="Genomic_DNA"/>
</dbReference>
<dbReference type="GO" id="GO:0000981">
    <property type="term" value="F:DNA-binding transcription factor activity, RNA polymerase II-specific"/>
    <property type="evidence" value="ECO:0007669"/>
    <property type="project" value="InterPro"/>
</dbReference>
<dbReference type="CDD" id="cd12148">
    <property type="entry name" value="fungal_TF_MHR"/>
    <property type="match status" value="1"/>
</dbReference>
<comment type="caution">
    <text evidence="9">The sequence shown here is derived from an EMBL/GenBank/DDBJ whole genome shotgun (WGS) entry which is preliminary data.</text>
</comment>
<organism evidence="9 10">
    <name type="scientific">Colletotrichum musicola</name>
    <dbReference type="NCBI Taxonomy" id="2175873"/>
    <lineage>
        <taxon>Eukaryota</taxon>
        <taxon>Fungi</taxon>
        <taxon>Dikarya</taxon>
        <taxon>Ascomycota</taxon>
        <taxon>Pezizomycotina</taxon>
        <taxon>Sordariomycetes</taxon>
        <taxon>Hypocreomycetidae</taxon>
        <taxon>Glomerellales</taxon>
        <taxon>Glomerellaceae</taxon>
        <taxon>Colletotrichum</taxon>
        <taxon>Colletotrichum orchidearum species complex</taxon>
    </lineage>
</organism>
<evidence type="ECO:0000256" key="1">
    <source>
        <dbReference type="ARBA" id="ARBA00004123"/>
    </source>
</evidence>
<accession>A0A8H6MUD0</accession>
<evidence type="ECO:0000256" key="2">
    <source>
        <dbReference type="ARBA" id="ARBA00023015"/>
    </source>
</evidence>
<proteinExistence type="predicted"/>
<reference evidence="9" key="1">
    <citation type="journal article" date="2020" name="Phytopathology">
        <title>Genome Sequence Resources of Colletotrichum truncatum, C. plurivorum, C. musicola, and C. sojae: Four Species Pathogenic to Soybean (Glycine max).</title>
        <authorList>
            <person name="Rogerio F."/>
            <person name="Boufleur T.R."/>
            <person name="Ciampi-Guillardi M."/>
            <person name="Sukno S.A."/>
            <person name="Thon M.R."/>
            <person name="Massola Junior N.S."/>
            <person name="Baroncelli R."/>
        </authorList>
    </citation>
    <scope>NUCLEOTIDE SEQUENCE</scope>
    <source>
        <strain evidence="9">LFN0074</strain>
    </source>
</reference>
<keyword evidence="5" id="KW-0539">Nucleus</keyword>
<evidence type="ECO:0000259" key="8">
    <source>
        <dbReference type="PROSITE" id="PS50048"/>
    </source>
</evidence>
<dbReference type="InterPro" id="IPR001138">
    <property type="entry name" value="Zn2Cys6_DnaBD"/>
</dbReference>
<dbReference type="OrthoDB" id="4836680at2759"/>
<evidence type="ECO:0000256" key="3">
    <source>
        <dbReference type="ARBA" id="ARBA00023125"/>
    </source>
</evidence>